<feature type="transmembrane region" description="Helical" evidence="7">
    <location>
        <begin position="224"/>
        <end position="244"/>
    </location>
</feature>
<evidence type="ECO:0000256" key="3">
    <source>
        <dbReference type="ARBA" id="ARBA00022519"/>
    </source>
</evidence>
<dbReference type="PANTHER" id="PTHR33362:SF5">
    <property type="entry name" value="C4-DICARBOXYLATE TRAP TRANSPORTER LARGE PERMEASE PROTEIN DCTM"/>
    <property type="match status" value="1"/>
</dbReference>
<dbReference type="Pfam" id="PF06808">
    <property type="entry name" value="DctM"/>
    <property type="match status" value="1"/>
</dbReference>
<feature type="domain" description="TRAP C4-dicarboxylate transport system permease DctM subunit" evidence="8">
    <location>
        <begin position="16"/>
        <end position="427"/>
    </location>
</feature>
<keyword evidence="6 7" id="KW-0472">Membrane</keyword>
<dbReference type="InterPro" id="IPR004681">
    <property type="entry name" value="TRAP_DctM"/>
</dbReference>
<keyword evidence="3" id="KW-0997">Cell inner membrane</keyword>
<feature type="transmembrane region" description="Helical" evidence="7">
    <location>
        <begin position="408"/>
        <end position="433"/>
    </location>
</feature>
<feature type="transmembrane region" description="Helical" evidence="7">
    <location>
        <begin position="250"/>
        <end position="265"/>
    </location>
</feature>
<feature type="transmembrane region" description="Helical" evidence="7">
    <location>
        <begin position="145"/>
        <end position="169"/>
    </location>
</feature>
<protein>
    <submittedName>
        <fullName evidence="9">C4-dicarboxylate TRAP transporter large permease protein DctM</fullName>
    </submittedName>
</protein>
<evidence type="ECO:0000256" key="1">
    <source>
        <dbReference type="ARBA" id="ARBA00004429"/>
    </source>
</evidence>
<keyword evidence="4 7" id="KW-0812">Transmembrane</keyword>
<accession>A0A644VEP5</accession>
<evidence type="ECO:0000256" key="4">
    <source>
        <dbReference type="ARBA" id="ARBA00022692"/>
    </source>
</evidence>
<evidence type="ECO:0000256" key="6">
    <source>
        <dbReference type="ARBA" id="ARBA00023136"/>
    </source>
</evidence>
<feature type="transmembrane region" description="Helical" evidence="7">
    <location>
        <begin position="7"/>
        <end position="24"/>
    </location>
</feature>
<dbReference type="GO" id="GO:0005886">
    <property type="term" value="C:plasma membrane"/>
    <property type="evidence" value="ECO:0007669"/>
    <property type="project" value="UniProtKB-SubCell"/>
</dbReference>
<organism evidence="9">
    <name type="scientific">bioreactor metagenome</name>
    <dbReference type="NCBI Taxonomy" id="1076179"/>
    <lineage>
        <taxon>unclassified sequences</taxon>
        <taxon>metagenomes</taxon>
        <taxon>ecological metagenomes</taxon>
    </lineage>
</organism>
<comment type="caution">
    <text evidence="9">The sequence shown here is derived from an EMBL/GenBank/DDBJ whole genome shotgun (WGS) entry which is preliminary data.</text>
</comment>
<evidence type="ECO:0000259" key="8">
    <source>
        <dbReference type="Pfam" id="PF06808"/>
    </source>
</evidence>
<reference evidence="9" key="1">
    <citation type="submission" date="2019-08" db="EMBL/GenBank/DDBJ databases">
        <authorList>
            <person name="Kucharzyk K."/>
            <person name="Murdoch R.W."/>
            <person name="Higgins S."/>
            <person name="Loffler F."/>
        </authorList>
    </citation>
    <scope>NUCLEOTIDE SEQUENCE</scope>
</reference>
<dbReference type="GO" id="GO:0022857">
    <property type="term" value="F:transmembrane transporter activity"/>
    <property type="evidence" value="ECO:0007669"/>
    <property type="project" value="TreeGrafter"/>
</dbReference>
<feature type="transmembrane region" description="Helical" evidence="7">
    <location>
        <begin position="325"/>
        <end position="355"/>
    </location>
</feature>
<keyword evidence="2" id="KW-1003">Cell membrane</keyword>
<feature type="transmembrane region" description="Helical" evidence="7">
    <location>
        <begin position="102"/>
        <end position="133"/>
    </location>
</feature>
<name>A0A644VEP5_9ZZZZ</name>
<feature type="transmembrane region" description="Helical" evidence="7">
    <location>
        <begin position="62"/>
        <end position="82"/>
    </location>
</feature>
<comment type="subcellular location">
    <subcellularLocation>
        <location evidence="1">Cell inner membrane</location>
        <topology evidence="1">Multi-pass membrane protein</topology>
    </subcellularLocation>
</comment>
<dbReference type="NCBIfam" id="TIGR00786">
    <property type="entry name" value="dctM"/>
    <property type="match status" value="1"/>
</dbReference>
<dbReference type="InterPro" id="IPR010656">
    <property type="entry name" value="DctM"/>
</dbReference>
<feature type="transmembrane region" description="Helical" evidence="7">
    <location>
        <begin position="181"/>
        <end position="203"/>
    </location>
</feature>
<feature type="transmembrane region" description="Helical" evidence="7">
    <location>
        <begin position="367"/>
        <end position="396"/>
    </location>
</feature>
<dbReference type="AlphaFoldDB" id="A0A644VEP5"/>
<evidence type="ECO:0000256" key="2">
    <source>
        <dbReference type="ARBA" id="ARBA00022475"/>
    </source>
</evidence>
<keyword evidence="5 7" id="KW-1133">Transmembrane helix</keyword>
<sequence>MGHVMDITLITLLAVGLIFVLLAIGTPVFAALALSGAFGIVMSEDLSFLLSRLKSLPFSSAANYSLTVIPLFILMGAFAHQAQVGRRLFHVANKWVGHLPGGLAMAGILTSAGFAATSGSSVATAATVGAVAIPEMKRAGYDPRLAAGSVAAGGVLGVLIPPSVLLIFYAALTEVSAGKMLIAGFVPGILTTIVFMAGTAIVARQNIAARSPRAGWGERLRATGQAWQVLVLFVIVLGGIYLGLVTPTEAGAIGALAAFLMLVFSREGRKGLGGRLQESFRSTTTTTVMVLFTMIGAGIFSYFLTLAQVPQAVAEAIVGSGVPPLLVVGILLLLYIPLGMFLDAFSMMVITLPIMFPTVTGLGFDPIWFGILCVKMCEIGLITPPVGLNCFVIAGIDRDTPLSDVFRGALWFIAMEMVTVLILFFIPVITTWLPDTMMGR</sequence>
<dbReference type="PANTHER" id="PTHR33362">
    <property type="entry name" value="SIALIC ACID TRAP TRANSPORTER PERMEASE PROTEIN SIAT-RELATED"/>
    <property type="match status" value="1"/>
</dbReference>
<evidence type="ECO:0000256" key="5">
    <source>
        <dbReference type="ARBA" id="ARBA00022989"/>
    </source>
</evidence>
<evidence type="ECO:0000256" key="7">
    <source>
        <dbReference type="SAM" id="Phobius"/>
    </source>
</evidence>
<dbReference type="PIRSF" id="PIRSF006066">
    <property type="entry name" value="HI0050"/>
    <property type="match status" value="1"/>
</dbReference>
<dbReference type="EMBL" id="VSSQ01000287">
    <property type="protein sequence ID" value="MPL89761.1"/>
    <property type="molecule type" value="Genomic_DNA"/>
</dbReference>
<proteinExistence type="predicted"/>
<feature type="transmembrane region" description="Helical" evidence="7">
    <location>
        <begin position="286"/>
        <end position="305"/>
    </location>
</feature>
<gene>
    <name evidence="9" type="primary">dctM_12</name>
    <name evidence="9" type="ORF">SDC9_35803</name>
</gene>
<evidence type="ECO:0000313" key="9">
    <source>
        <dbReference type="EMBL" id="MPL89761.1"/>
    </source>
</evidence>